<feature type="non-terminal residue" evidence="1">
    <location>
        <position position="1"/>
    </location>
</feature>
<accession>A0A0F8WPH6</accession>
<reference evidence="1" key="1">
    <citation type="journal article" date="2015" name="Nature">
        <title>Complex archaea that bridge the gap between prokaryotes and eukaryotes.</title>
        <authorList>
            <person name="Spang A."/>
            <person name="Saw J.H."/>
            <person name="Jorgensen S.L."/>
            <person name="Zaremba-Niedzwiedzka K."/>
            <person name="Martijn J."/>
            <person name="Lind A.E."/>
            <person name="van Eijk R."/>
            <person name="Schleper C."/>
            <person name="Guy L."/>
            <person name="Ettema T.J."/>
        </authorList>
    </citation>
    <scope>NUCLEOTIDE SEQUENCE</scope>
</reference>
<dbReference type="EMBL" id="LAZR01063912">
    <property type="protein sequence ID" value="KKK58568.1"/>
    <property type="molecule type" value="Genomic_DNA"/>
</dbReference>
<proteinExistence type="predicted"/>
<comment type="caution">
    <text evidence="1">The sequence shown here is derived from an EMBL/GenBank/DDBJ whole genome shotgun (WGS) entry which is preliminary data.</text>
</comment>
<dbReference type="AlphaFoldDB" id="A0A0F8WPH6"/>
<evidence type="ECO:0000313" key="1">
    <source>
        <dbReference type="EMBL" id="KKK58568.1"/>
    </source>
</evidence>
<protein>
    <submittedName>
        <fullName evidence="1">Uncharacterized protein</fullName>
    </submittedName>
</protein>
<gene>
    <name evidence="1" type="ORF">LCGC14_3043110</name>
</gene>
<name>A0A0F8WPH6_9ZZZZ</name>
<organism evidence="1">
    <name type="scientific">marine sediment metagenome</name>
    <dbReference type="NCBI Taxonomy" id="412755"/>
    <lineage>
        <taxon>unclassified sequences</taxon>
        <taxon>metagenomes</taxon>
        <taxon>ecological metagenomes</taxon>
    </lineage>
</organism>
<sequence length="133" mass="13953">THMKLGILTAVLAVALMGGAAAAVAPDDGDASDGTVAVDMLDIDSAIVALTIDADTAHQQAQHELVDRSSGVPVFANAIARVFANATLNEPVYDSKRRLSQHSGKPLAYGKPTNCERCHVRLALATHHFPLLC</sequence>